<evidence type="ECO:0000313" key="5">
    <source>
        <dbReference type="Proteomes" id="UP000007110"/>
    </source>
</evidence>
<sequence length="158" mass="17274">MASLRTLSAIFILFCSVIHSAMAYSVYYGSWYLYVWIPLVIIAIIRCCCYYNQKKEREAQTVYVDQGGRPTGQAQTVISTQMTAGSTVINPPQYQPALHYGQPQGAVINSAYTPDPAGTAYPPNAPGLPYPPSSPRQPGTAYPPPPQYSEAVKLPEPL</sequence>
<accession>A0A7M7P799</accession>
<evidence type="ECO:0000256" key="1">
    <source>
        <dbReference type="SAM" id="MobiDB-lite"/>
    </source>
</evidence>
<keyword evidence="2" id="KW-1133">Transmembrane helix</keyword>
<reference evidence="4" key="2">
    <citation type="submission" date="2021-01" db="UniProtKB">
        <authorList>
            <consortium name="EnsemblMetazoa"/>
        </authorList>
    </citation>
    <scope>IDENTIFICATION</scope>
</reference>
<feature type="region of interest" description="Disordered" evidence="1">
    <location>
        <begin position="109"/>
        <end position="158"/>
    </location>
</feature>
<feature type="chain" id="PRO_5036207702" description="Vesicular, overexpressed in cancer, prosurvival protein 1" evidence="3">
    <location>
        <begin position="24"/>
        <end position="158"/>
    </location>
</feature>
<feature type="compositionally biased region" description="Pro residues" evidence="1">
    <location>
        <begin position="123"/>
        <end position="147"/>
    </location>
</feature>
<keyword evidence="2" id="KW-0472">Membrane</keyword>
<keyword evidence="2" id="KW-0812">Transmembrane</keyword>
<protein>
    <recommendedName>
        <fullName evidence="6">Vesicular, overexpressed in cancer, prosurvival protein 1</fullName>
    </recommendedName>
</protein>
<dbReference type="InParanoid" id="A0A7M7P799"/>
<dbReference type="GeneID" id="752916"/>
<name>A0A7M7P799_STRPU</name>
<feature type="transmembrane region" description="Helical" evidence="2">
    <location>
        <begin position="33"/>
        <end position="51"/>
    </location>
</feature>
<keyword evidence="5" id="KW-1185">Reference proteome</keyword>
<dbReference type="EnsemblMetazoa" id="XM_030990617">
    <property type="protein sequence ID" value="XP_030846477"/>
    <property type="gene ID" value="LOC115926120"/>
</dbReference>
<dbReference type="KEGG" id="spu:115926120"/>
<dbReference type="OMA" id="NTHNVHS"/>
<evidence type="ECO:0000256" key="2">
    <source>
        <dbReference type="SAM" id="Phobius"/>
    </source>
</evidence>
<dbReference type="OrthoDB" id="10149584at2759"/>
<feature type="signal peptide" evidence="3">
    <location>
        <begin position="1"/>
        <end position="23"/>
    </location>
</feature>
<dbReference type="RefSeq" id="XP_030846477.1">
    <property type="nucleotide sequence ID" value="XM_030990617.1"/>
</dbReference>
<dbReference type="Proteomes" id="UP000007110">
    <property type="component" value="Unassembled WGS sequence"/>
</dbReference>
<dbReference type="RefSeq" id="XP_011675834.1">
    <property type="nucleotide sequence ID" value="XM_011677532.2"/>
</dbReference>
<dbReference type="KEGG" id="spu:752916"/>
<keyword evidence="3" id="KW-0732">Signal</keyword>
<dbReference type="EnsemblMetazoa" id="XM_011677532">
    <property type="protein sequence ID" value="XP_011675834"/>
    <property type="gene ID" value="LOC752916"/>
</dbReference>
<organism evidence="4 5">
    <name type="scientific">Strongylocentrotus purpuratus</name>
    <name type="common">Purple sea urchin</name>
    <dbReference type="NCBI Taxonomy" id="7668"/>
    <lineage>
        <taxon>Eukaryota</taxon>
        <taxon>Metazoa</taxon>
        <taxon>Echinodermata</taxon>
        <taxon>Eleutherozoa</taxon>
        <taxon>Echinozoa</taxon>
        <taxon>Echinoidea</taxon>
        <taxon>Euechinoidea</taxon>
        <taxon>Echinacea</taxon>
        <taxon>Camarodonta</taxon>
        <taxon>Echinidea</taxon>
        <taxon>Strongylocentrotidae</taxon>
        <taxon>Strongylocentrotus</taxon>
    </lineage>
</organism>
<evidence type="ECO:0000313" key="4">
    <source>
        <dbReference type="EnsemblMetazoa" id="XP_030846477"/>
    </source>
</evidence>
<dbReference type="GeneID" id="115926120"/>
<proteinExistence type="predicted"/>
<evidence type="ECO:0008006" key="6">
    <source>
        <dbReference type="Google" id="ProtNLM"/>
    </source>
</evidence>
<reference evidence="5" key="1">
    <citation type="submission" date="2015-02" db="EMBL/GenBank/DDBJ databases">
        <title>Genome sequencing for Strongylocentrotus purpuratus.</title>
        <authorList>
            <person name="Murali S."/>
            <person name="Liu Y."/>
            <person name="Vee V."/>
            <person name="English A."/>
            <person name="Wang M."/>
            <person name="Skinner E."/>
            <person name="Han Y."/>
            <person name="Muzny D.M."/>
            <person name="Worley K.C."/>
            <person name="Gibbs R.A."/>
        </authorList>
    </citation>
    <scope>NUCLEOTIDE SEQUENCE</scope>
</reference>
<dbReference type="AlphaFoldDB" id="A0A7M7P799"/>
<evidence type="ECO:0000256" key="3">
    <source>
        <dbReference type="SAM" id="SignalP"/>
    </source>
</evidence>